<proteinExistence type="inferred from homology"/>
<gene>
    <name evidence="3" type="ORF">LWI29_002664</name>
</gene>
<dbReference type="AlphaFoldDB" id="A0AA39S080"/>
<dbReference type="Pfam" id="PF07859">
    <property type="entry name" value="Abhydrolase_3"/>
    <property type="match status" value="1"/>
</dbReference>
<dbReference type="Proteomes" id="UP001168877">
    <property type="component" value="Unassembled WGS sequence"/>
</dbReference>
<sequence>MVEYRIAKVFTIPCAYDDSWTPLQWVAFHLNEDGPKDWINHHADFQRVFSPVTDGANIAHQMALRLGTQETISSFNVSGMILCHPYFWGQNAISREMANPFDRLQRWLGWKIACPTCELDYPWINSATNLNLARVATPGLQVFVSEFGWFASKRNGMVLCSEVEAKWVECSSGSY</sequence>
<dbReference type="InterPro" id="IPR050466">
    <property type="entry name" value="Carboxylest/Gibb_receptor"/>
</dbReference>
<evidence type="ECO:0000313" key="3">
    <source>
        <dbReference type="EMBL" id="KAK0580500.1"/>
    </source>
</evidence>
<dbReference type="PANTHER" id="PTHR23024">
    <property type="entry name" value="ARYLACETAMIDE DEACETYLASE"/>
    <property type="match status" value="1"/>
</dbReference>
<protein>
    <recommendedName>
        <fullName evidence="2">Alpha/beta hydrolase fold-3 domain-containing protein</fullName>
    </recommendedName>
</protein>
<dbReference type="GO" id="GO:0016787">
    <property type="term" value="F:hydrolase activity"/>
    <property type="evidence" value="ECO:0007669"/>
    <property type="project" value="InterPro"/>
</dbReference>
<comment type="caution">
    <text evidence="3">The sequence shown here is derived from an EMBL/GenBank/DDBJ whole genome shotgun (WGS) entry which is preliminary data.</text>
</comment>
<accession>A0AA39S080</accession>
<dbReference type="EMBL" id="JAUESC010000384">
    <property type="protein sequence ID" value="KAK0580500.1"/>
    <property type="molecule type" value="Genomic_DNA"/>
</dbReference>
<dbReference type="InterPro" id="IPR013094">
    <property type="entry name" value="AB_hydrolase_3"/>
</dbReference>
<dbReference type="Gene3D" id="3.40.50.1820">
    <property type="entry name" value="alpha/beta hydrolase"/>
    <property type="match status" value="1"/>
</dbReference>
<dbReference type="InterPro" id="IPR029058">
    <property type="entry name" value="AB_hydrolase_fold"/>
</dbReference>
<organism evidence="3 4">
    <name type="scientific">Acer saccharum</name>
    <name type="common">Sugar maple</name>
    <dbReference type="NCBI Taxonomy" id="4024"/>
    <lineage>
        <taxon>Eukaryota</taxon>
        <taxon>Viridiplantae</taxon>
        <taxon>Streptophyta</taxon>
        <taxon>Embryophyta</taxon>
        <taxon>Tracheophyta</taxon>
        <taxon>Spermatophyta</taxon>
        <taxon>Magnoliopsida</taxon>
        <taxon>eudicotyledons</taxon>
        <taxon>Gunneridae</taxon>
        <taxon>Pentapetalae</taxon>
        <taxon>rosids</taxon>
        <taxon>malvids</taxon>
        <taxon>Sapindales</taxon>
        <taxon>Sapindaceae</taxon>
        <taxon>Hippocastanoideae</taxon>
        <taxon>Acereae</taxon>
        <taxon>Acer</taxon>
    </lineage>
</organism>
<feature type="domain" description="Alpha/beta hydrolase fold-3" evidence="2">
    <location>
        <begin position="2"/>
        <end position="153"/>
    </location>
</feature>
<reference evidence="3" key="2">
    <citation type="submission" date="2023-06" db="EMBL/GenBank/DDBJ databases">
        <authorList>
            <person name="Swenson N.G."/>
            <person name="Wegrzyn J.L."/>
            <person name="Mcevoy S.L."/>
        </authorList>
    </citation>
    <scope>NUCLEOTIDE SEQUENCE</scope>
    <source>
        <strain evidence="3">NS2018</strain>
        <tissue evidence="3">Leaf</tissue>
    </source>
</reference>
<comment type="similarity">
    <text evidence="1">Belongs to the 'GDXG' lipolytic enzyme family.</text>
</comment>
<evidence type="ECO:0000256" key="1">
    <source>
        <dbReference type="ARBA" id="ARBA00010515"/>
    </source>
</evidence>
<keyword evidence="4" id="KW-1185">Reference proteome</keyword>
<evidence type="ECO:0000313" key="4">
    <source>
        <dbReference type="Proteomes" id="UP001168877"/>
    </source>
</evidence>
<dbReference type="PANTHER" id="PTHR23024:SF467">
    <property type="entry name" value="CARBOXYLESTERASE 12-RELATED"/>
    <property type="match status" value="1"/>
</dbReference>
<reference evidence="3" key="1">
    <citation type="journal article" date="2022" name="Plant J.">
        <title>Strategies of tolerance reflected in two North American maple genomes.</title>
        <authorList>
            <person name="McEvoy S.L."/>
            <person name="Sezen U.U."/>
            <person name="Trouern-Trend A."/>
            <person name="McMahon S.M."/>
            <person name="Schaberg P.G."/>
            <person name="Yang J."/>
            <person name="Wegrzyn J.L."/>
            <person name="Swenson N.G."/>
        </authorList>
    </citation>
    <scope>NUCLEOTIDE SEQUENCE</scope>
    <source>
        <strain evidence="3">NS2018</strain>
    </source>
</reference>
<evidence type="ECO:0000259" key="2">
    <source>
        <dbReference type="Pfam" id="PF07859"/>
    </source>
</evidence>
<dbReference type="SUPFAM" id="SSF53474">
    <property type="entry name" value="alpha/beta-Hydrolases"/>
    <property type="match status" value="1"/>
</dbReference>
<name>A0AA39S080_ACESA</name>